<accession>A0A9N8L9C0</accession>
<feature type="transmembrane region" description="Helical" evidence="2">
    <location>
        <begin position="662"/>
        <end position="680"/>
    </location>
</feature>
<feature type="transmembrane region" description="Helical" evidence="2">
    <location>
        <begin position="484"/>
        <end position="504"/>
    </location>
</feature>
<evidence type="ECO:0000313" key="4">
    <source>
        <dbReference type="Proteomes" id="UP000836404"/>
    </source>
</evidence>
<gene>
    <name evidence="3" type="ORF">JKILLFL_G7756</name>
</gene>
<feature type="transmembrane region" description="Helical" evidence="2">
    <location>
        <begin position="591"/>
        <end position="609"/>
    </location>
</feature>
<sequence length="886" mass="97830">MNGQQPQYNQHHHQHQQQQQYYADVGAPETGQALTTDYPTEATEEMDPNLVGPWGQVQDHSQTHHIQQEQHHQQERPQPHHHTHSHSFEPHGFHQIQLAQPHSQQEQPRPSIQSFNQRPVTGTEDDRAALVAHPGGQGYQSPALASSDSRPSHLRNNSSHASIDLDSQKAFLRQQRQSRMGLNSGSDGLGKSKDMHRDLSDFDIANGRSGKDLLKSKGLLTQHGAEIPISWGHLFKRPLIRQWLHNGKLYREEDEREPSRFELFFDLSFVGIIHLLADGAAESATAINVAKFVLTFAPAWSIWLDVRGFINISGTDDVWQRIYILLMMILLAGYAANATGIKIENFGLAAHAAQLAELMGEGGEGGAGAGGEGGTSVAEGLLGGEGGGGGGGGGHGEASAGEHARRLLVNHVGPWLLKRSEAASAGAAEEEVPPLSHYLANGYYFLEGYEHALRSAIIFFLVAKCIRLLLFLIYGALLPKFRKALWLNGLALTLIAAVSIPLTFVSSPELIIILWTAGIAVDVFSRYFIALGLQLMHARQKHRGETSFIPAGSIEHIMERMVLFTILIIGEAILVSNYTAQTGTFGLSYEFGRSALAVTLAFLICWLFFDADAARTFVHALRRNWFTSISFTTLHLPLCASLVLMASAMHKLVAEDEVEQGYLWYFSGSLSVTILCIAGIGILHHSLDKYKSALMPHHMRIFWRLVASALIASLPMLKDEWRSLPFLGTHVAILAWLVAFETIGKIGAVGKRYDEERANELKARRAMLHAQGERSGDNSFGSNGSFGMDRLAEKGAGSGATTTARSPNVLEPGLDEENSSRRDRLFYRMRRLNKDWTVRAPRRASWHEYEDLTGAERGEEDVGIESELGKLEVKEVSSGQRWAYAV</sequence>
<feature type="region of interest" description="Disordered" evidence="1">
    <location>
        <begin position="791"/>
        <end position="816"/>
    </location>
</feature>
<evidence type="ECO:0000313" key="3">
    <source>
        <dbReference type="EMBL" id="CAD6901711.1"/>
    </source>
</evidence>
<feature type="transmembrane region" description="Helical" evidence="2">
    <location>
        <begin position="723"/>
        <end position="743"/>
    </location>
</feature>
<feature type="region of interest" description="Disordered" evidence="1">
    <location>
        <begin position="1"/>
        <end position="167"/>
    </location>
</feature>
<feature type="compositionally biased region" description="Basic and acidic residues" evidence="1">
    <location>
        <begin position="66"/>
        <end position="78"/>
    </location>
</feature>
<dbReference type="OrthoDB" id="191995at2759"/>
<name>A0A9N8L9C0_9BASI</name>
<dbReference type="Proteomes" id="UP000836404">
    <property type="component" value="Unassembled WGS sequence"/>
</dbReference>
<organism evidence="3 4">
    <name type="scientific">Tilletia laevis</name>
    <dbReference type="NCBI Taxonomy" id="157183"/>
    <lineage>
        <taxon>Eukaryota</taxon>
        <taxon>Fungi</taxon>
        <taxon>Dikarya</taxon>
        <taxon>Basidiomycota</taxon>
        <taxon>Ustilaginomycotina</taxon>
        <taxon>Exobasidiomycetes</taxon>
        <taxon>Tilletiales</taxon>
        <taxon>Tilletiaceae</taxon>
        <taxon>Tilletia</taxon>
    </lineage>
</organism>
<protein>
    <submittedName>
        <fullName evidence="3">Uncharacterized protein</fullName>
    </submittedName>
</protein>
<feature type="transmembrane region" description="Helical" evidence="2">
    <location>
        <begin position="561"/>
        <end position="579"/>
    </location>
</feature>
<dbReference type="EMBL" id="CAJHJF010000426">
    <property type="protein sequence ID" value="CAD6901711.1"/>
    <property type="molecule type" value="Genomic_DNA"/>
</dbReference>
<dbReference type="AlphaFoldDB" id="A0A9N8L9C0"/>
<feature type="transmembrane region" description="Helical" evidence="2">
    <location>
        <begin position="510"/>
        <end position="533"/>
    </location>
</feature>
<feature type="transmembrane region" description="Helical" evidence="2">
    <location>
        <begin position="701"/>
        <end position="717"/>
    </location>
</feature>
<feature type="compositionally biased region" description="Polar residues" evidence="1">
    <location>
        <begin position="97"/>
        <end position="120"/>
    </location>
</feature>
<feature type="transmembrane region" description="Helical" evidence="2">
    <location>
        <begin position="456"/>
        <end position="477"/>
    </location>
</feature>
<proteinExistence type="predicted"/>
<keyword evidence="4" id="KW-1185">Reference proteome</keyword>
<evidence type="ECO:0000256" key="2">
    <source>
        <dbReference type="SAM" id="Phobius"/>
    </source>
</evidence>
<dbReference type="PANTHER" id="PTHR36840:SF1">
    <property type="entry name" value="BLL5714 PROTEIN"/>
    <property type="match status" value="1"/>
</dbReference>
<feature type="compositionally biased region" description="Polar residues" evidence="1">
    <location>
        <begin position="139"/>
        <end position="161"/>
    </location>
</feature>
<dbReference type="Pfam" id="PF06772">
    <property type="entry name" value="LtrA"/>
    <property type="match status" value="2"/>
</dbReference>
<evidence type="ECO:0000256" key="1">
    <source>
        <dbReference type="SAM" id="MobiDB-lite"/>
    </source>
</evidence>
<keyword evidence="2" id="KW-0812">Transmembrane</keyword>
<feature type="transmembrane region" description="Helical" evidence="2">
    <location>
        <begin position="629"/>
        <end position="650"/>
    </location>
</feature>
<comment type="caution">
    <text evidence="3">The sequence shown here is derived from an EMBL/GenBank/DDBJ whole genome shotgun (WGS) entry which is preliminary data.</text>
</comment>
<reference evidence="3 4" key="1">
    <citation type="submission" date="2020-10" db="EMBL/GenBank/DDBJ databases">
        <authorList>
            <person name="Sedaghatjoo S."/>
        </authorList>
    </citation>
    <scope>NUCLEOTIDE SEQUENCE [LARGE SCALE GENOMIC DNA]</scope>
    <source>
        <strain evidence="3 4">LLFL</strain>
    </source>
</reference>
<keyword evidence="2" id="KW-1133">Transmembrane helix</keyword>
<dbReference type="PANTHER" id="PTHR36840">
    <property type="entry name" value="BLL5714 PROTEIN"/>
    <property type="match status" value="1"/>
</dbReference>
<keyword evidence="2" id="KW-0472">Membrane</keyword>
<dbReference type="InterPro" id="IPR010640">
    <property type="entry name" value="Low_temperature_requirement_A"/>
</dbReference>